<organism evidence="1 2">
    <name type="scientific">Oryza meyeriana var. granulata</name>
    <dbReference type="NCBI Taxonomy" id="110450"/>
    <lineage>
        <taxon>Eukaryota</taxon>
        <taxon>Viridiplantae</taxon>
        <taxon>Streptophyta</taxon>
        <taxon>Embryophyta</taxon>
        <taxon>Tracheophyta</taxon>
        <taxon>Spermatophyta</taxon>
        <taxon>Magnoliopsida</taxon>
        <taxon>Liliopsida</taxon>
        <taxon>Poales</taxon>
        <taxon>Poaceae</taxon>
        <taxon>BOP clade</taxon>
        <taxon>Oryzoideae</taxon>
        <taxon>Oryzeae</taxon>
        <taxon>Oryzinae</taxon>
        <taxon>Oryza</taxon>
        <taxon>Oryza meyeriana</taxon>
    </lineage>
</organism>
<evidence type="ECO:0000313" key="1">
    <source>
        <dbReference type="EMBL" id="KAF0934088.1"/>
    </source>
</evidence>
<dbReference type="EMBL" id="SPHZ02000001">
    <property type="protein sequence ID" value="KAF0934088.1"/>
    <property type="molecule type" value="Genomic_DNA"/>
</dbReference>
<keyword evidence="2" id="KW-1185">Reference proteome</keyword>
<gene>
    <name evidence="1" type="ORF">E2562_022760</name>
</gene>
<proteinExistence type="predicted"/>
<comment type="caution">
    <text evidence="1">The sequence shown here is derived from an EMBL/GenBank/DDBJ whole genome shotgun (WGS) entry which is preliminary data.</text>
</comment>
<protein>
    <submittedName>
        <fullName evidence="1">Uncharacterized protein</fullName>
    </submittedName>
</protein>
<dbReference type="AlphaFoldDB" id="A0A6G1FAY6"/>
<reference evidence="1 2" key="1">
    <citation type="submission" date="2019-11" db="EMBL/GenBank/DDBJ databases">
        <title>Whole genome sequence of Oryza granulata.</title>
        <authorList>
            <person name="Li W."/>
        </authorList>
    </citation>
    <scope>NUCLEOTIDE SEQUENCE [LARGE SCALE GENOMIC DNA]</scope>
    <source>
        <strain evidence="2">cv. Menghai</strain>
        <tissue evidence="1">Leaf</tissue>
    </source>
</reference>
<dbReference type="Proteomes" id="UP000479710">
    <property type="component" value="Unassembled WGS sequence"/>
</dbReference>
<evidence type="ECO:0000313" key="2">
    <source>
        <dbReference type="Proteomes" id="UP000479710"/>
    </source>
</evidence>
<sequence>MSSCLPFQSPFTVAVLIMPKIHLSKARKGEAVVGARRHAAAHLRCCAGCSSLCLFSTLAPPPPAKLLVIPHTGTTCLPAQPRRSFSSHLRALEGLET</sequence>
<name>A0A6G1FAY6_9ORYZ</name>
<accession>A0A6G1FAY6</accession>